<feature type="signal peptide" evidence="1">
    <location>
        <begin position="1"/>
        <end position="26"/>
    </location>
</feature>
<dbReference type="EMBL" id="WTVA01000015">
    <property type="protein sequence ID" value="MZR23483.1"/>
    <property type="molecule type" value="Genomic_DNA"/>
</dbReference>
<accession>A0A845MHI1</accession>
<dbReference type="Pfam" id="PF11412">
    <property type="entry name" value="DsbD_N"/>
    <property type="match status" value="1"/>
</dbReference>
<organism evidence="3 4">
    <name type="scientific">Sneathiella chungangensis</name>
    <dbReference type="NCBI Taxonomy" id="1418234"/>
    <lineage>
        <taxon>Bacteria</taxon>
        <taxon>Pseudomonadati</taxon>
        <taxon>Pseudomonadota</taxon>
        <taxon>Alphaproteobacteria</taxon>
        <taxon>Sneathiellales</taxon>
        <taxon>Sneathiellaceae</taxon>
        <taxon>Sneathiella</taxon>
    </lineage>
</organism>
<comment type="caution">
    <text evidence="3">The sequence shown here is derived from an EMBL/GenBank/DDBJ whole genome shotgun (WGS) entry which is preliminary data.</text>
</comment>
<feature type="chain" id="PRO_5032585142" description="Thiol:disulfide interchange protein DsbD N-terminal domain-containing protein" evidence="1">
    <location>
        <begin position="27"/>
        <end position="281"/>
    </location>
</feature>
<name>A0A845MHI1_9PROT</name>
<proteinExistence type="predicted"/>
<evidence type="ECO:0000313" key="4">
    <source>
        <dbReference type="Proteomes" id="UP000445696"/>
    </source>
</evidence>
<dbReference type="RefSeq" id="WP_161339950.1">
    <property type="nucleotide sequence ID" value="NZ_JBHSDG010000003.1"/>
</dbReference>
<feature type="domain" description="Thiol:disulfide interchange protein DsbD N-terminal" evidence="2">
    <location>
        <begin position="54"/>
        <end position="156"/>
    </location>
</feature>
<dbReference type="InterPro" id="IPR028250">
    <property type="entry name" value="DsbDN"/>
</dbReference>
<keyword evidence="4" id="KW-1185">Reference proteome</keyword>
<dbReference type="OrthoDB" id="9811036at2"/>
<gene>
    <name evidence="3" type="ORF">GQF03_14185</name>
</gene>
<reference evidence="3 4" key="1">
    <citation type="journal article" date="2014" name="Int. J. Syst. Evol. Microbiol.">
        <title>Sneathiella chungangensis sp. nov., isolated from a marine sand, and emended description of the genus Sneathiella.</title>
        <authorList>
            <person name="Siamphan C."/>
            <person name="Kim H."/>
            <person name="Lee J.S."/>
            <person name="Kim W."/>
        </authorList>
    </citation>
    <scope>NUCLEOTIDE SEQUENCE [LARGE SCALE GENOMIC DNA]</scope>
    <source>
        <strain evidence="3 4">KCTC 32476</strain>
    </source>
</reference>
<dbReference type="AlphaFoldDB" id="A0A845MHI1"/>
<sequence length="281" mass="30997">MRFPRFRVLEIAILCLALSQIVNVRAETATDWARTDQSGFRLISEREGVKGLGSVRIGLQIKLAPGWKTYWRSPGDSGIPPRFDWTGSKNVKDAVVLWPLPELFETYGLFSWGYHDEVVFPIDITLAEPGKPVDLKLSLQIGICENVCIPVTHEFALSLGSGSAELSSEAVVIQEFVRRVPRAIGAAGAVLRDVTAAADSENVFTVTARADQPFNAPDIIVEGKDGSYFELVSKKRSPDGLKAYFTLRGYLPGKDERMTAQTVTVTVFDDQFSGEKTLRVE</sequence>
<keyword evidence="1" id="KW-0732">Signal</keyword>
<dbReference type="Proteomes" id="UP000445696">
    <property type="component" value="Unassembled WGS sequence"/>
</dbReference>
<evidence type="ECO:0000313" key="3">
    <source>
        <dbReference type="EMBL" id="MZR23483.1"/>
    </source>
</evidence>
<protein>
    <recommendedName>
        <fullName evidence="2">Thiol:disulfide interchange protein DsbD N-terminal domain-containing protein</fullName>
    </recommendedName>
</protein>
<evidence type="ECO:0000256" key="1">
    <source>
        <dbReference type="SAM" id="SignalP"/>
    </source>
</evidence>
<evidence type="ECO:0000259" key="2">
    <source>
        <dbReference type="Pfam" id="PF11412"/>
    </source>
</evidence>